<dbReference type="Proteomes" id="UP000287823">
    <property type="component" value="Unassembled WGS sequence"/>
</dbReference>
<dbReference type="InterPro" id="IPR009926">
    <property type="entry name" value="T3SS_YcgR_PilZN"/>
</dbReference>
<feature type="domain" description="Type III secretion system flagellar brake protein YcgR PilZN" evidence="4">
    <location>
        <begin position="15"/>
        <end position="98"/>
    </location>
</feature>
<dbReference type="Pfam" id="PF12945">
    <property type="entry name" value="PilZNR"/>
    <property type="match status" value="1"/>
</dbReference>
<organism evidence="5 6">
    <name type="scientific">Aliidiomarina soli</name>
    <dbReference type="NCBI Taxonomy" id="1928574"/>
    <lineage>
        <taxon>Bacteria</taxon>
        <taxon>Pseudomonadati</taxon>
        <taxon>Pseudomonadota</taxon>
        <taxon>Gammaproteobacteria</taxon>
        <taxon>Alteromonadales</taxon>
        <taxon>Idiomarinaceae</taxon>
        <taxon>Aliidiomarina</taxon>
    </lineage>
</organism>
<protein>
    <recommendedName>
        <fullName evidence="4">Type III secretion system flagellar brake protein YcgR PilZN domain-containing protein</fullName>
    </recommendedName>
</protein>
<dbReference type="EMBL" id="PIPO01000005">
    <property type="protein sequence ID" value="RUO31071.1"/>
    <property type="molecule type" value="Genomic_DNA"/>
</dbReference>
<evidence type="ECO:0000256" key="3">
    <source>
        <dbReference type="ARBA" id="ARBA00023143"/>
    </source>
</evidence>
<evidence type="ECO:0000259" key="4">
    <source>
        <dbReference type="Pfam" id="PF12945"/>
    </source>
</evidence>
<gene>
    <name evidence="5" type="ORF">CWE14_11240</name>
</gene>
<dbReference type="AlphaFoldDB" id="A0A432WDW8"/>
<keyword evidence="6" id="KW-1185">Reference proteome</keyword>
<evidence type="ECO:0000313" key="5">
    <source>
        <dbReference type="EMBL" id="RUO31071.1"/>
    </source>
</evidence>
<evidence type="ECO:0000313" key="6">
    <source>
        <dbReference type="Proteomes" id="UP000287823"/>
    </source>
</evidence>
<dbReference type="Gene3D" id="2.30.110.10">
    <property type="entry name" value="Electron Transport, Fmn-binding Protein, Chain A"/>
    <property type="match status" value="1"/>
</dbReference>
<sequence>MTELNMSVAMKSIPVDLEVVMGMQSHRIRATWVGQREGEYLVIDLPRKYTWRDLQEWFYNATSVVVRGVLATGQVFAAESRVLGMVAKPYRQLYLSAPDKLEERSLRKVPRIQVDIDAKLSFAAELPKPSGVPADFTGLRGRVTDLSRTGIAFESSEKLPFVRELFMNKLVDLELFDEGQSLNSVLGEAKSCRVTDSGLLNFGIAVDTRNRDYAQALGQLILASRHIKAVLRGE</sequence>
<evidence type="ECO:0000256" key="1">
    <source>
        <dbReference type="ARBA" id="ARBA00022636"/>
    </source>
</evidence>
<reference evidence="5 6" key="1">
    <citation type="journal article" date="2011" name="Front. Microbiol.">
        <title>Genomic signatures of strain selection and enhancement in Bacillus atrophaeus var. globigii, a historical biowarfare simulant.</title>
        <authorList>
            <person name="Gibbons H.S."/>
            <person name="Broomall S.M."/>
            <person name="McNew L.A."/>
            <person name="Daligault H."/>
            <person name="Chapman C."/>
            <person name="Bruce D."/>
            <person name="Karavis M."/>
            <person name="Krepps M."/>
            <person name="McGregor P.A."/>
            <person name="Hong C."/>
            <person name="Park K.H."/>
            <person name="Akmal A."/>
            <person name="Feldman A."/>
            <person name="Lin J.S."/>
            <person name="Chang W.E."/>
            <person name="Higgs B.W."/>
            <person name="Demirev P."/>
            <person name="Lindquist J."/>
            <person name="Liem A."/>
            <person name="Fochler E."/>
            <person name="Read T.D."/>
            <person name="Tapia R."/>
            <person name="Johnson S."/>
            <person name="Bishop-Lilly K.A."/>
            <person name="Detter C."/>
            <person name="Han C."/>
            <person name="Sozhamannan S."/>
            <person name="Rosenzweig C.N."/>
            <person name="Skowronski E.W."/>
        </authorList>
    </citation>
    <scope>NUCLEOTIDE SEQUENCE [LARGE SCALE GENOMIC DNA]</scope>
    <source>
        <strain evidence="5 6">Y4G10-17</strain>
    </source>
</reference>
<dbReference type="GO" id="GO:0000166">
    <property type="term" value="F:nucleotide binding"/>
    <property type="evidence" value="ECO:0007669"/>
    <property type="project" value="UniProtKB-KW"/>
</dbReference>
<keyword evidence="3" id="KW-0975">Bacterial flagellum</keyword>
<name>A0A432WDW8_9GAMM</name>
<dbReference type="SUPFAM" id="SSF141371">
    <property type="entry name" value="PilZ domain-like"/>
    <property type="match status" value="1"/>
</dbReference>
<evidence type="ECO:0000256" key="2">
    <source>
        <dbReference type="ARBA" id="ARBA00022741"/>
    </source>
</evidence>
<proteinExistence type="predicted"/>
<keyword evidence="2" id="KW-0547">Nucleotide-binding</keyword>
<dbReference type="RefSeq" id="WP_126799454.1">
    <property type="nucleotide sequence ID" value="NZ_PIPO01000005.1"/>
</dbReference>
<accession>A0A432WDW8</accession>
<dbReference type="InterPro" id="IPR012349">
    <property type="entry name" value="Split_barrel_FMN-bd"/>
</dbReference>
<comment type="caution">
    <text evidence="5">The sequence shown here is derived from an EMBL/GenBank/DDBJ whole genome shotgun (WGS) entry which is preliminary data.</text>
</comment>
<keyword evidence="1" id="KW-0973">c-di-GMP</keyword>